<proteinExistence type="inferred from homology"/>
<keyword evidence="4" id="KW-0449">Lipoprotein</keyword>
<evidence type="ECO:0000313" key="6">
    <source>
        <dbReference type="EMBL" id="MDT0581897.1"/>
    </source>
</evidence>
<feature type="domain" description="Outer membrane protein assembly factor BamE" evidence="5">
    <location>
        <begin position="31"/>
        <end position="102"/>
    </location>
</feature>
<gene>
    <name evidence="4 6" type="primary">bamE</name>
    <name evidence="6" type="ORF">RM544_05060</name>
</gene>
<dbReference type="GO" id="GO:1990063">
    <property type="term" value="C:Bam protein complex"/>
    <property type="evidence" value="ECO:0007669"/>
    <property type="project" value="TreeGrafter"/>
</dbReference>
<comment type="similarity">
    <text evidence="4">Belongs to the BamE family.</text>
</comment>
<dbReference type="GO" id="GO:0051205">
    <property type="term" value="P:protein insertion into membrane"/>
    <property type="evidence" value="ECO:0007669"/>
    <property type="project" value="UniProtKB-UniRule"/>
</dbReference>
<keyword evidence="4" id="KW-0564">Palmitate</keyword>
<dbReference type="PANTHER" id="PTHR37482">
    <property type="entry name" value="OUTER MEMBRANE PROTEIN ASSEMBLY FACTOR BAME"/>
    <property type="match status" value="1"/>
</dbReference>
<organism evidence="6 7">
    <name type="scientific">Brumicola blandensis</name>
    <dbReference type="NCBI Taxonomy" id="3075611"/>
    <lineage>
        <taxon>Bacteria</taxon>
        <taxon>Pseudomonadati</taxon>
        <taxon>Pseudomonadota</taxon>
        <taxon>Gammaproteobacteria</taxon>
        <taxon>Alteromonadales</taxon>
        <taxon>Alteromonadaceae</taxon>
        <taxon>Brumicola</taxon>
    </lineage>
</organism>
<dbReference type="RefSeq" id="WP_311360665.1">
    <property type="nucleotide sequence ID" value="NZ_JAVRIE010000001.1"/>
</dbReference>
<keyword evidence="7" id="KW-1185">Reference proteome</keyword>
<keyword evidence="2 4" id="KW-0472">Membrane</keyword>
<keyword evidence="1 4" id="KW-0732">Signal</keyword>
<accession>A0AAW8QY70</accession>
<dbReference type="GO" id="GO:0043165">
    <property type="term" value="P:Gram-negative-bacterium-type cell outer membrane assembly"/>
    <property type="evidence" value="ECO:0007669"/>
    <property type="project" value="UniProtKB-UniRule"/>
</dbReference>
<comment type="subunit">
    <text evidence="4">Part of the Bam complex.</text>
</comment>
<sequence>MKLTHILIILTIVFSTTACKNWIYRIDIPQGNYLDDRDVQKLRISMTKEQVIYVLGHPVVEDSFDLDTWYYVYEMKRGMSKRGEDFKKELIIRFEGDKLVEVVGDFELSEEFNTPLDA</sequence>
<dbReference type="HAMAP" id="MF_00925">
    <property type="entry name" value="OM_assembly_BamE"/>
    <property type="match status" value="1"/>
</dbReference>
<name>A0AAW8QY70_9ALTE</name>
<dbReference type="PROSITE" id="PS51257">
    <property type="entry name" value="PROKAR_LIPOPROTEIN"/>
    <property type="match status" value="1"/>
</dbReference>
<evidence type="ECO:0000256" key="2">
    <source>
        <dbReference type="ARBA" id="ARBA00023136"/>
    </source>
</evidence>
<evidence type="ECO:0000256" key="3">
    <source>
        <dbReference type="ARBA" id="ARBA00023237"/>
    </source>
</evidence>
<dbReference type="PANTHER" id="PTHR37482:SF1">
    <property type="entry name" value="OUTER MEMBRANE PROTEIN ASSEMBLY FACTOR BAME"/>
    <property type="match status" value="1"/>
</dbReference>
<dbReference type="InterPro" id="IPR037873">
    <property type="entry name" value="BamE-like"/>
</dbReference>
<dbReference type="Proteomes" id="UP001249020">
    <property type="component" value="Unassembled WGS sequence"/>
</dbReference>
<evidence type="ECO:0000256" key="4">
    <source>
        <dbReference type="HAMAP-Rule" id="MF_00925"/>
    </source>
</evidence>
<dbReference type="EMBL" id="JAVRIE010000001">
    <property type="protein sequence ID" value="MDT0581897.1"/>
    <property type="molecule type" value="Genomic_DNA"/>
</dbReference>
<comment type="function">
    <text evidence="4">Part of the outer membrane protein assembly complex, which is involved in assembly and insertion of beta-barrel proteins into the outer membrane.</text>
</comment>
<comment type="subcellular location">
    <subcellularLocation>
        <location evidence="4">Cell outer membrane</location>
        <topology evidence="4">Lipid-anchor</topology>
    </subcellularLocation>
</comment>
<reference evidence="6 7" key="1">
    <citation type="submission" date="2023-09" db="EMBL/GenBank/DDBJ databases">
        <authorList>
            <person name="Rey-Velasco X."/>
        </authorList>
    </citation>
    <scope>NUCLEOTIDE SEQUENCE [LARGE SCALE GENOMIC DNA]</scope>
    <source>
        <strain evidence="6 7">W409</strain>
    </source>
</reference>
<evidence type="ECO:0000313" key="7">
    <source>
        <dbReference type="Proteomes" id="UP001249020"/>
    </source>
</evidence>
<dbReference type="InterPro" id="IPR007450">
    <property type="entry name" value="BamE_dom"/>
</dbReference>
<protein>
    <recommendedName>
        <fullName evidence="4">Outer membrane protein assembly factor BamE</fullName>
    </recommendedName>
</protein>
<dbReference type="Gene3D" id="3.30.1450.10">
    <property type="match status" value="1"/>
</dbReference>
<dbReference type="AlphaFoldDB" id="A0AAW8QY70"/>
<evidence type="ECO:0000259" key="5">
    <source>
        <dbReference type="Pfam" id="PF04355"/>
    </source>
</evidence>
<dbReference type="InterPro" id="IPR026592">
    <property type="entry name" value="BamE"/>
</dbReference>
<keyword evidence="3 4" id="KW-0998">Cell outer membrane</keyword>
<comment type="caution">
    <text evidence="6">The sequence shown here is derived from an EMBL/GenBank/DDBJ whole genome shotgun (WGS) entry which is preliminary data.</text>
</comment>
<evidence type="ECO:0000256" key="1">
    <source>
        <dbReference type="ARBA" id="ARBA00022729"/>
    </source>
</evidence>
<dbReference type="GO" id="GO:0030674">
    <property type="term" value="F:protein-macromolecule adaptor activity"/>
    <property type="evidence" value="ECO:0007669"/>
    <property type="project" value="TreeGrafter"/>
</dbReference>
<dbReference type="Pfam" id="PF04355">
    <property type="entry name" value="BamE"/>
    <property type="match status" value="1"/>
</dbReference>